<sequence length="60" mass="6260">MSEPERVTPDGLGDAIMECRMFDLGEGSEEGQNGLAPMCVWADGSPVGTTIRGDAMTRGG</sequence>
<name>A0ABU2SB42_9ACTN</name>
<keyword evidence="2" id="KW-1185">Reference proteome</keyword>
<dbReference type="EMBL" id="JAVREV010000012">
    <property type="protein sequence ID" value="MDT0445064.1"/>
    <property type="molecule type" value="Genomic_DNA"/>
</dbReference>
<accession>A0ABU2SB42</accession>
<reference evidence="2" key="1">
    <citation type="submission" date="2023-07" db="EMBL/GenBank/DDBJ databases">
        <title>30 novel species of actinomycetes from the DSMZ collection.</title>
        <authorList>
            <person name="Nouioui I."/>
        </authorList>
    </citation>
    <scope>NUCLEOTIDE SEQUENCE [LARGE SCALE GENOMIC DNA]</scope>
    <source>
        <strain evidence="2">DSM 41886</strain>
    </source>
</reference>
<evidence type="ECO:0000313" key="2">
    <source>
        <dbReference type="Proteomes" id="UP001183615"/>
    </source>
</evidence>
<evidence type="ECO:0000313" key="1">
    <source>
        <dbReference type="EMBL" id="MDT0445064.1"/>
    </source>
</evidence>
<gene>
    <name evidence="1" type="ORF">RM779_21010</name>
</gene>
<dbReference type="RefSeq" id="WP_311619294.1">
    <property type="nucleotide sequence ID" value="NZ_JAVREV010000012.1"/>
</dbReference>
<proteinExistence type="predicted"/>
<dbReference type="Proteomes" id="UP001183615">
    <property type="component" value="Unassembled WGS sequence"/>
</dbReference>
<organism evidence="1 2">
    <name type="scientific">Streptomyces johnsoniae</name>
    <dbReference type="NCBI Taxonomy" id="3075532"/>
    <lineage>
        <taxon>Bacteria</taxon>
        <taxon>Bacillati</taxon>
        <taxon>Actinomycetota</taxon>
        <taxon>Actinomycetes</taxon>
        <taxon>Kitasatosporales</taxon>
        <taxon>Streptomycetaceae</taxon>
        <taxon>Streptomyces</taxon>
    </lineage>
</organism>
<protein>
    <submittedName>
        <fullName evidence="1">Uncharacterized protein</fullName>
    </submittedName>
</protein>
<comment type="caution">
    <text evidence="1">The sequence shown here is derived from an EMBL/GenBank/DDBJ whole genome shotgun (WGS) entry which is preliminary data.</text>
</comment>